<comment type="caution">
    <text evidence="3">The sequence shown here is derived from an EMBL/GenBank/DDBJ whole genome shotgun (WGS) entry which is preliminary data.</text>
</comment>
<evidence type="ECO:0000313" key="3">
    <source>
        <dbReference type="EMBL" id="KAH7031186.1"/>
    </source>
</evidence>
<evidence type="ECO:0000256" key="2">
    <source>
        <dbReference type="SAM" id="MobiDB-lite"/>
    </source>
</evidence>
<dbReference type="AlphaFoldDB" id="A0A9P9BNE5"/>
<keyword evidence="1" id="KW-0175">Coiled coil</keyword>
<accession>A0A9P9BNE5</accession>
<evidence type="ECO:0000313" key="4">
    <source>
        <dbReference type="Proteomes" id="UP000756346"/>
    </source>
</evidence>
<dbReference type="GeneID" id="70177559"/>
<feature type="region of interest" description="Disordered" evidence="2">
    <location>
        <begin position="1"/>
        <end position="100"/>
    </location>
</feature>
<dbReference type="OrthoDB" id="4787057at2759"/>
<proteinExistence type="predicted"/>
<sequence>MSSKKALGDAGLDQSCNKPTTTQRHAGSHRPPDKPWSNDRYSLPTADEDSKCHPCESPGTSISSLWSRRNSDASTAKSSLSSTGPSDSTGENHRATQTTLGSKQMLSAMAENEALRASIVQLEQEKTRLRGILAEHQLQRQRSPQRCLCASGEGRTT</sequence>
<feature type="coiled-coil region" evidence="1">
    <location>
        <begin position="105"/>
        <end position="139"/>
    </location>
</feature>
<evidence type="ECO:0000256" key="1">
    <source>
        <dbReference type="SAM" id="Coils"/>
    </source>
</evidence>
<organism evidence="3 4">
    <name type="scientific">Microdochium trichocladiopsis</name>
    <dbReference type="NCBI Taxonomy" id="1682393"/>
    <lineage>
        <taxon>Eukaryota</taxon>
        <taxon>Fungi</taxon>
        <taxon>Dikarya</taxon>
        <taxon>Ascomycota</taxon>
        <taxon>Pezizomycotina</taxon>
        <taxon>Sordariomycetes</taxon>
        <taxon>Xylariomycetidae</taxon>
        <taxon>Xylariales</taxon>
        <taxon>Microdochiaceae</taxon>
        <taxon>Microdochium</taxon>
    </lineage>
</organism>
<reference evidence="3" key="1">
    <citation type="journal article" date="2021" name="Nat. Commun.">
        <title>Genetic determinants of endophytism in the Arabidopsis root mycobiome.</title>
        <authorList>
            <person name="Mesny F."/>
            <person name="Miyauchi S."/>
            <person name="Thiergart T."/>
            <person name="Pickel B."/>
            <person name="Atanasova L."/>
            <person name="Karlsson M."/>
            <person name="Huettel B."/>
            <person name="Barry K.W."/>
            <person name="Haridas S."/>
            <person name="Chen C."/>
            <person name="Bauer D."/>
            <person name="Andreopoulos W."/>
            <person name="Pangilinan J."/>
            <person name="LaButti K."/>
            <person name="Riley R."/>
            <person name="Lipzen A."/>
            <person name="Clum A."/>
            <person name="Drula E."/>
            <person name="Henrissat B."/>
            <person name="Kohler A."/>
            <person name="Grigoriev I.V."/>
            <person name="Martin F.M."/>
            <person name="Hacquard S."/>
        </authorList>
    </citation>
    <scope>NUCLEOTIDE SEQUENCE</scope>
    <source>
        <strain evidence="3">MPI-CAGE-CH-0230</strain>
    </source>
</reference>
<dbReference type="EMBL" id="JAGTJQ010000005">
    <property type="protein sequence ID" value="KAH7031186.1"/>
    <property type="molecule type" value="Genomic_DNA"/>
</dbReference>
<dbReference type="RefSeq" id="XP_046012866.1">
    <property type="nucleotide sequence ID" value="XM_046148013.1"/>
</dbReference>
<gene>
    <name evidence="3" type="ORF">B0I36DRAFT_119534</name>
</gene>
<feature type="compositionally biased region" description="Polar residues" evidence="2">
    <location>
        <begin position="58"/>
        <end position="68"/>
    </location>
</feature>
<dbReference type="Proteomes" id="UP000756346">
    <property type="component" value="Unassembled WGS sequence"/>
</dbReference>
<feature type="compositionally biased region" description="Polar residues" evidence="2">
    <location>
        <begin position="14"/>
        <end position="25"/>
    </location>
</feature>
<protein>
    <submittedName>
        <fullName evidence="3">Uncharacterized protein</fullName>
    </submittedName>
</protein>
<feature type="compositionally biased region" description="Low complexity" evidence="2">
    <location>
        <begin position="72"/>
        <end position="89"/>
    </location>
</feature>
<keyword evidence="4" id="KW-1185">Reference proteome</keyword>
<name>A0A9P9BNE5_9PEZI</name>